<dbReference type="Pfam" id="PF01755">
    <property type="entry name" value="Glyco_transf_25"/>
    <property type="match status" value="1"/>
</dbReference>
<keyword evidence="3" id="KW-1185">Reference proteome</keyword>
<organism evidence="2 3">
    <name type="scientific">Acinetobacter soli NIPH 2899</name>
    <dbReference type="NCBI Taxonomy" id="1217677"/>
    <lineage>
        <taxon>Bacteria</taxon>
        <taxon>Pseudomonadati</taxon>
        <taxon>Pseudomonadota</taxon>
        <taxon>Gammaproteobacteria</taxon>
        <taxon>Moraxellales</taxon>
        <taxon>Moraxellaceae</taxon>
        <taxon>Acinetobacter</taxon>
    </lineage>
</organism>
<name>A0ABN0JZR5_9GAMM</name>
<evidence type="ECO:0000259" key="1">
    <source>
        <dbReference type="Pfam" id="PF01755"/>
    </source>
</evidence>
<protein>
    <recommendedName>
        <fullName evidence="1">Glycosyl transferase family 25 domain-containing protein</fullName>
    </recommendedName>
</protein>
<dbReference type="Proteomes" id="UP000018433">
    <property type="component" value="Unassembled WGS sequence"/>
</dbReference>
<accession>A0ABN0JZR5</accession>
<sequence>MKKYLISIELQDSTRLQGFYEQRTFHNYKDEFKQFGIIGKNLTVSQYFEMGVAGKSKPMTPGELGCTLSHLEALKDFLSSDEKYAIIFEDDVIERFEIDFDDLEAKLEELHLGENFLFSLGGIQMKICNRVRGYELNQRLYEQKVLKVDHDFLDRLAYAYAYVVDRKMAAMLLSYHQTPKIYDHWQDLIVLQQDFNVYVSFIFDHPVIQNNSNLSYLEHERTLTQSINKEEKDQFYYLRMKFKTLTLKKY</sequence>
<feature type="domain" description="Glycosyl transferase family 25" evidence="1">
    <location>
        <begin position="2"/>
        <end position="178"/>
    </location>
</feature>
<dbReference type="RefSeq" id="WP_004943584.1">
    <property type="nucleotide sequence ID" value="NZ_KB849643.1"/>
</dbReference>
<evidence type="ECO:0000313" key="2">
    <source>
        <dbReference type="EMBL" id="ENV61097.1"/>
    </source>
</evidence>
<dbReference type="CDD" id="cd06532">
    <property type="entry name" value="Glyco_transf_25"/>
    <property type="match status" value="1"/>
</dbReference>
<evidence type="ECO:0000313" key="3">
    <source>
        <dbReference type="Proteomes" id="UP000018433"/>
    </source>
</evidence>
<gene>
    <name evidence="2" type="ORF">F950_00351</name>
</gene>
<dbReference type="EMBL" id="APPV01000006">
    <property type="protein sequence ID" value="ENV61097.1"/>
    <property type="molecule type" value="Genomic_DNA"/>
</dbReference>
<reference evidence="2 3" key="1">
    <citation type="submission" date="2013-02" db="EMBL/GenBank/DDBJ databases">
        <title>The Genome Sequence of Acinetobacter soli NIPH 2899.</title>
        <authorList>
            <consortium name="The Broad Institute Genome Sequencing Platform"/>
            <consortium name="The Broad Institute Genome Sequencing Center for Infectious Disease"/>
            <person name="Cerqueira G."/>
            <person name="Feldgarden M."/>
            <person name="Courvalin P."/>
            <person name="Perichon B."/>
            <person name="Grillot-Courvalin C."/>
            <person name="Clermont D."/>
            <person name="Rocha E."/>
            <person name="Yoon E.-J."/>
            <person name="Nemec A."/>
            <person name="Walker B."/>
            <person name="Young S.K."/>
            <person name="Zeng Q."/>
            <person name="Gargeya S."/>
            <person name="Fitzgerald M."/>
            <person name="Haas B."/>
            <person name="Abouelleil A."/>
            <person name="Alvarado L."/>
            <person name="Arachchi H.M."/>
            <person name="Berlin A.M."/>
            <person name="Chapman S.B."/>
            <person name="Dewar J."/>
            <person name="Goldberg J."/>
            <person name="Griggs A."/>
            <person name="Gujja S."/>
            <person name="Hansen M."/>
            <person name="Howarth C."/>
            <person name="Imamovic A."/>
            <person name="Larimer J."/>
            <person name="McCowan C."/>
            <person name="Murphy C."/>
            <person name="Neiman D."/>
            <person name="Pearson M."/>
            <person name="Priest M."/>
            <person name="Roberts A."/>
            <person name="Saif S."/>
            <person name="Shea T."/>
            <person name="Sisk P."/>
            <person name="Sykes S."/>
            <person name="Wortman J."/>
            <person name="Nusbaum C."/>
            <person name="Birren B."/>
        </authorList>
    </citation>
    <scope>NUCLEOTIDE SEQUENCE [LARGE SCALE GENOMIC DNA]</scope>
    <source>
        <strain evidence="2 3">NIPH 2899</strain>
    </source>
</reference>
<dbReference type="InterPro" id="IPR002654">
    <property type="entry name" value="Glyco_trans_25"/>
</dbReference>
<proteinExistence type="predicted"/>
<comment type="caution">
    <text evidence="2">The sequence shown here is derived from an EMBL/GenBank/DDBJ whole genome shotgun (WGS) entry which is preliminary data.</text>
</comment>